<evidence type="ECO:0000313" key="3">
    <source>
        <dbReference type="Proteomes" id="UP000321408"/>
    </source>
</evidence>
<keyword evidence="3" id="KW-1185">Reference proteome</keyword>
<dbReference type="SMART" id="SM00529">
    <property type="entry name" value="HTH_DTXR"/>
    <property type="match status" value="1"/>
</dbReference>
<dbReference type="EMBL" id="CP042905">
    <property type="protein sequence ID" value="QEE15053.1"/>
    <property type="molecule type" value="Genomic_DNA"/>
</dbReference>
<dbReference type="Proteomes" id="UP000321408">
    <property type="component" value="Chromosome"/>
</dbReference>
<name>A0A5B9D7P9_9ARCH</name>
<feature type="domain" description="Iron dependent repressor metal binding and dimerisation" evidence="1">
    <location>
        <begin position="65"/>
        <end position="130"/>
    </location>
</feature>
<dbReference type="PANTHER" id="PTHR33238:SF7">
    <property type="entry name" value="IRON-DEPENDENT TRANSCRIPTIONAL REGULATOR"/>
    <property type="match status" value="1"/>
</dbReference>
<dbReference type="GeneID" id="41328874"/>
<dbReference type="RefSeq" id="WP_147661978.1">
    <property type="nucleotide sequence ID" value="NZ_CP042905.2"/>
</dbReference>
<dbReference type="AlphaFoldDB" id="A0A5B9D7P9"/>
<dbReference type="Pfam" id="PF02742">
    <property type="entry name" value="Fe_dep_repr_C"/>
    <property type="match status" value="1"/>
</dbReference>
<evidence type="ECO:0000259" key="1">
    <source>
        <dbReference type="Pfam" id="PF02742"/>
    </source>
</evidence>
<dbReference type="PANTHER" id="PTHR33238">
    <property type="entry name" value="IRON (METAL) DEPENDENT REPRESSOR, DTXR FAMILY"/>
    <property type="match status" value="1"/>
</dbReference>
<evidence type="ECO:0000313" key="2">
    <source>
        <dbReference type="EMBL" id="QEE15053.1"/>
    </source>
</evidence>
<protein>
    <submittedName>
        <fullName evidence="2">Metal-dependent transcriptional regulator</fullName>
    </submittedName>
</protein>
<dbReference type="InterPro" id="IPR036388">
    <property type="entry name" value="WH-like_DNA-bd_sf"/>
</dbReference>
<dbReference type="InterPro" id="IPR050536">
    <property type="entry name" value="DtxR_MntR_Metal-Reg"/>
</dbReference>
<reference evidence="2 3" key="2">
    <citation type="journal article" date="2024" name="Int. J. Syst. Evol. Microbiol.">
        <title>Promethearchaeum syntrophicum gen. nov., sp. nov., an anaerobic, obligately syntrophic archaeon, the first isolate of the lineage 'Asgard' archaea, and proposal of the new archaeal phylum Promethearchaeota phyl. nov. and kingdom Promethearchaeati regn. nov.</title>
        <authorList>
            <person name="Imachi H."/>
            <person name="Nobu M.K."/>
            <person name="Kato S."/>
            <person name="Takaki Y."/>
            <person name="Miyazaki M."/>
            <person name="Miyata M."/>
            <person name="Ogawara M."/>
            <person name="Saito Y."/>
            <person name="Sakai S."/>
            <person name="Tahara Y.O."/>
            <person name="Takano Y."/>
            <person name="Tasumi E."/>
            <person name="Uematsu K."/>
            <person name="Yoshimura T."/>
            <person name="Itoh T."/>
            <person name="Ohkuma M."/>
            <person name="Takai K."/>
        </authorList>
    </citation>
    <scope>NUCLEOTIDE SEQUENCE [LARGE SCALE GENOMIC DNA]</scope>
    <source>
        <strain evidence="2 3">MK-D1</strain>
    </source>
</reference>
<dbReference type="SUPFAM" id="SSF46785">
    <property type="entry name" value="Winged helix' DNA-binding domain"/>
    <property type="match status" value="1"/>
</dbReference>
<proteinExistence type="predicted"/>
<dbReference type="InterPro" id="IPR036390">
    <property type="entry name" value="WH_DNA-bd_sf"/>
</dbReference>
<dbReference type="GO" id="GO:0003700">
    <property type="term" value="F:DNA-binding transcription factor activity"/>
    <property type="evidence" value="ECO:0007669"/>
    <property type="project" value="InterPro"/>
</dbReference>
<dbReference type="InterPro" id="IPR001367">
    <property type="entry name" value="Fe_dep_repressor"/>
</dbReference>
<organism evidence="2 3">
    <name type="scientific">Promethearchaeum syntrophicum</name>
    <dbReference type="NCBI Taxonomy" id="2594042"/>
    <lineage>
        <taxon>Archaea</taxon>
        <taxon>Promethearchaeati</taxon>
        <taxon>Promethearchaeota</taxon>
        <taxon>Promethearchaeia</taxon>
        <taxon>Promethearchaeales</taxon>
        <taxon>Promethearchaeaceae</taxon>
        <taxon>Promethearchaeum</taxon>
    </lineage>
</organism>
<dbReference type="GO" id="GO:0046983">
    <property type="term" value="F:protein dimerization activity"/>
    <property type="evidence" value="ECO:0007669"/>
    <property type="project" value="InterPro"/>
</dbReference>
<sequence>MINTSLVKEKENLVLDFLFFWNCPITAGCLKSELNFKHSTLNSILKRLEKQELLTWEKYKEIKLTEKGRESAMHVSNHHFIIERFLKDSLNCSEELAHNEALHLAGAFSCELIEEICKKLKISHNDSHGNFCDIRKYFTD</sequence>
<dbReference type="KEGG" id="psyt:DSAG12_00876"/>
<accession>A0A5B9D7P9</accession>
<dbReference type="GO" id="GO:0046914">
    <property type="term" value="F:transition metal ion binding"/>
    <property type="evidence" value="ECO:0007669"/>
    <property type="project" value="InterPro"/>
</dbReference>
<reference evidence="2 3" key="1">
    <citation type="journal article" date="2020" name="Nature">
        <title>Isolation of an archaeon at the prokaryote-eukaryote interface.</title>
        <authorList>
            <person name="Imachi H."/>
            <person name="Nobu M.K."/>
            <person name="Nakahara N."/>
            <person name="Morono Y."/>
            <person name="Ogawara M."/>
            <person name="Takaki Y."/>
            <person name="Takano Y."/>
            <person name="Uematsu K."/>
            <person name="Ikuta T."/>
            <person name="Ito M."/>
            <person name="Matsui Y."/>
            <person name="Miyazaki M."/>
            <person name="Murata K."/>
            <person name="Saito Y."/>
            <person name="Sakai S."/>
            <person name="Song C."/>
            <person name="Tasumi E."/>
            <person name="Yamanaka Y."/>
            <person name="Yamaguchi T."/>
            <person name="Kamagata Y."/>
            <person name="Tamaki H."/>
            <person name="Takai K."/>
        </authorList>
    </citation>
    <scope>NUCLEOTIDE SEQUENCE [LARGE SCALE GENOMIC DNA]</scope>
    <source>
        <strain evidence="2 3">MK-D1</strain>
    </source>
</reference>
<dbReference type="SUPFAM" id="SSF47979">
    <property type="entry name" value="Iron-dependent repressor protein, dimerization domain"/>
    <property type="match status" value="1"/>
</dbReference>
<dbReference type="InterPro" id="IPR022689">
    <property type="entry name" value="Iron_dep_repressor"/>
</dbReference>
<dbReference type="InterPro" id="IPR036421">
    <property type="entry name" value="Fe_dep_repressor_sf"/>
</dbReference>
<gene>
    <name evidence="2" type="ORF">DSAG12_00876</name>
</gene>
<dbReference type="Gene3D" id="1.10.10.10">
    <property type="entry name" value="Winged helix-like DNA-binding domain superfamily/Winged helix DNA-binding domain"/>
    <property type="match status" value="1"/>
</dbReference>